<evidence type="ECO:0000313" key="1">
    <source>
        <dbReference type="EMBL" id="MEI5986278.1"/>
    </source>
</evidence>
<evidence type="ECO:0000313" key="2">
    <source>
        <dbReference type="Proteomes" id="UP001363035"/>
    </source>
</evidence>
<name>A0ABU8I9N3_9SPHI</name>
<protein>
    <submittedName>
        <fullName evidence="1">Uncharacterized protein</fullName>
    </submittedName>
</protein>
<organism evidence="1 2">
    <name type="scientific">Sphingobacterium tenebrionis</name>
    <dbReference type="NCBI Taxonomy" id="3111775"/>
    <lineage>
        <taxon>Bacteria</taxon>
        <taxon>Pseudomonadati</taxon>
        <taxon>Bacteroidota</taxon>
        <taxon>Sphingobacteriia</taxon>
        <taxon>Sphingobacteriales</taxon>
        <taxon>Sphingobacteriaceae</taxon>
        <taxon>Sphingobacterium</taxon>
    </lineage>
</organism>
<dbReference type="EMBL" id="JAYLLN010000051">
    <property type="protein sequence ID" value="MEI5986278.1"/>
    <property type="molecule type" value="Genomic_DNA"/>
</dbReference>
<accession>A0ABU8I9N3</accession>
<reference evidence="1 2" key="1">
    <citation type="submission" date="2024-01" db="EMBL/GenBank/DDBJ databases">
        <title>Sphingobacterium tenebrionis sp. nov., a novel endophyte isolated from tenebrio molitor intestines.</title>
        <authorList>
            <person name="Zhang C."/>
        </authorList>
    </citation>
    <scope>NUCLEOTIDE SEQUENCE [LARGE SCALE GENOMIC DNA]</scope>
    <source>
        <strain evidence="1 2">PU5-4</strain>
    </source>
</reference>
<dbReference type="RefSeq" id="WP_336558002.1">
    <property type="nucleotide sequence ID" value="NZ_JAYLLN010000051.1"/>
</dbReference>
<gene>
    <name evidence="1" type="ORF">VJ786_15350</name>
</gene>
<dbReference type="Pfam" id="PF25681">
    <property type="entry name" value="Phage_TTP_17"/>
    <property type="match status" value="1"/>
</dbReference>
<proteinExistence type="predicted"/>
<dbReference type="InterPro" id="IPR058154">
    <property type="entry name" value="Bxb1_TTP-like"/>
</dbReference>
<sequence>MEIQGGNKIMAELFKVDSTKIVGGPGRLVSAPYGTVLPETIEDLIDPTTYVLKPGWEDVGATQEGIKVTRSYDEEETEVDQIQGPAETTITKWSHDVSTLLAENSIENRQLALIGGAIIQKAPKYGTAVKLKGELAVGATIITLATAAGADFKVGGFLKIGSETKKIVSVSGSTITIDTGISTAATVETDVTPVTALGTKRIGYGTVSDAPMRSAALISKHEKTGALTVVVFRKVKVSGESKEQTWGKEKRTLPLSLKAFAEGNVATQENVYYEIEQVI</sequence>
<comment type="caution">
    <text evidence="1">The sequence shown here is derived from an EMBL/GenBank/DDBJ whole genome shotgun (WGS) entry which is preliminary data.</text>
</comment>
<dbReference type="Proteomes" id="UP001363035">
    <property type="component" value="Unassembled WGS sequence"/>
</dbReference>
<keyword evidence="2" id="KW-1185">Reference proteome</keyword>